<dbReference type="PANTHER" id="PTHR47074:SF49">
    <property type="entry name" value="POLYNUCLEOTIDYL TRANSFERASE, RIBONUCLEASE H-LIKE SUPERFAMILY PROTEIN"/>
    <property type="match status" value="1"/>
</dbReference>
<reference evidence="2 3" key="1">
    <citation type="journal article" date="2020" name="BMC Genomics">
        <title>Intraspecific diversification of the crop wild relative Brassica cretica Lam. using demographic model selection.</title>
        <authorList>
            <person name="Kioukis A."/>
            <person name="Michalopoulou V.A."/>
            <person name="Briers L."/>
            <person name="Pirintsos S."/>
            <person name="Studholme D.J."/>
            <person name="Pavlidis P."/>
            <person name="Sarris P.F."/>
        </authorList>
    </citation>
    <scope>NUCLEOTIDE SEQUENCE [LARGE SCALE GENOMIC DNA]</scope>
    <source>
        <strain evidence="3">cv. PFS-1207/04</strain>
    </source>
</reference>
<accession>A0ABQ7EB96</accession>
<organism evidence="2 3">
    <name type="scientific">Brassica cretica</name>
    <name type="common">Mustard</name>
    <dbReference type="NCBI Taxonomy" id="69181"/>
    <lineage>
        <taxon>Eukaryota</taxon>
        <taxon>Viridiplantae</taxon>
        <taxon>Streptophyta</taxon>
        <taxon>Embryophyta</taxon>
        <taxon>Tracheophyta</taxon>
        <taxon>Spermatophyta</taxon>
        <taxon>Magnoliopsida</taxon>
        <taxon>eudicotyledons</taxon>
        <taxon>Gunneridae</taxon>
        <taxon>Pentapetalae</taxon>
        <taxon>rosids</taxon>
        <taxon>malvids</taxon>
        <taxon>Brassicales</taxon>
        <taxon>Brassicaceae</taxon>
        <taxon>Brassiceae</taxon>
        <taxon>Brassica</taxon>
    </lineage>
</organism>
<sequence>MGLGGGNLQGSLSQRTLGYRSKRSEQSLVATTIFMERDYLYVLLEDKQKGMFSGSGAFRSKAMGQHIICISNNLFSWVLWGLWTTRNMLIFDNRAVPARTTVDKATSSARKWLLAQATASPTHSSPLQKALALREKIQEAQRNAYTNVWFRTDSQELARAINSKTYSVELFGVLIDIELLSSYFSFFFVSFISRDHNGVADTLAKSALHSSVSVL</sequence>
<dbReference type="InterPro" id="IPR036397">
    <property type="entry name" value="RNaseH_sf"/>
</dbReference>
<comment type="caution">
    <text evidence="2">The sequence shown here is derived from an EMBL/GenBank/DDBJ whole genome shotgun (WGS) entry which is preliminary data.</text>
</comment>
<gene>
    <name evidence="2" type="ORF">DY000_02022465</name>
</gene>
<evidence type="ECO:0000259" key="1">
    <source>
        <dbReference type="Pfam" id="PF13456"/>
    </source>
</evidence>
<dbReference type="InterPro" id="IPR002156">
    <property type="entry name" value="RNaseH_domain"/>
</dbReference>
<evidence type="ECO:0000313" key="2">
    <source>
        <dbReference type="EMBL" id="KAF3594229.1"/>
    </source>
</evidence>
<proteinExistence type="predicted"/>
<dbReference type="InterPro" id="IPR052929">
    <property type="entry name" value="RNase_H-like_EbsB-rel"/>
</dbReference>
<dbReference type="EMBL" id="QGKV02000299">
    <property type="protein sequence ID" value="KAF3594229.1"/>
    <property type="molecule type" value="Genomic_DNA"/>
</dbReference>
<dbReference type="Gene3D" id="3.30.420.10">
    <property type="entry name" value="Ribonuclease H-like superfamily/Ribonuclease H"/>
    <property type="match status" value="1"/>
</dbReference>
<protein>
    <recommendedName>
        <fullName evidence="1">RNase H type-1 domain-containing protein</fullName>
    </recommendedName>
</protein>
<name>A0ABQ7EB96_BRACR</name>
<dbReference type="Pfam" id="PF13456">
    <property type="entry name" value="RVT_3"/>
    <property type="match status" value="1"/>
</dbReference>
<evidence type="ECO:0000313" key="3">
    <source>
        <dbReference type="Proteomes" id="UP000266723"/>
    </source>
</evidence>
<feature type="domain" description="RNase H type-1" evidence="1">
    <location>
        <begin position="115"/>
        <end position="207"/>
    </location>
</feature>
<keyword evidence="3" id="KW-1185">Reference proteome</keyword>
<dbReference type="PANTHER" id="PTHR47074">
    <property type="entry name" value="BNAC02G40300D PROTEIN"/>
    <property type="match status" value="1"/>
</dbReference>
<dbReference type="Proteomes" id="UP000266723">
    <property type="component" value="Unassembled WGS sequence"/>
</dbReference>